<name>A0A1T4X705_9FIRM</name>
<dbReference type="Proteomes" id="UP000190286">
    <property type="component" value="Unassembled WGS sequence"/>
</dbReference>
<dbReference type="STRING" id="745368.SAMN02745178_01472"/>
<gene>
    <name evidence="2" type="ORF">SAMN02745178_01472</name>
</gene>
<evidence type="ECO:0000313" key="3">
    <source>
        <dbReference type="Proteomes" id="UP000190286"/>
    </source>
</evidence>
<proteinExistence type="predicted"/>
<reference evidence="2 3" key="1">
    <citation type="submission" date="2017-02" db="EMBL/GenBank/DDBJ databases">
        <authorList>
            <person name="Peterson S.W."/>
        </authorList>
    </citation>
    <scope>NUCLEOTIDE SEQUENCE [LARGE SCALE GENOMIC DNA]</scope>
    <source>
        <strain evidence="2 3">ATCC 27749</strain>
    </source>
</reference>
<organism evidence="2 3">
    <name type="scientific">Gemmiger formicilis</name>
    <dbReference type="NCBI Taxonomy" id="745368"/>
    <lineage>
        <taxon>Bacteria</taxon>
        <taxon>Bacillati</taxon>
        <taxon>Bacillota</taxon>
        <taxon>Clostridia</taxon>
        <taxon>Eubacteriales</taxon>
        <taxon>Gemmiger</taxon>
    </lineage>
</organism>
<accession>A0A1T4X705</accession>
<feature type="signal peptide" evidence="1">
    <location>
        <begin position="1"/>
        <end position="21"/>
    </location>
</feature>
<keyword evidence="1" id="KW-0732">Signal</keyword>
<feature type="chain" id="PRO_5013227775" evidence="1">
    <location>
        <begin position="22"/>
        <end position="151"/>
    </location>
</feature>
<evidence type="ECO:0000256" key="1">
    <source>
        <dbReference type="SAM" id="SignalP"/>
    </source>
</evidence>
<dbReference type="EMBL" id="FUYF01000006">
    <property type="protein sequence ID" value="SKA84888.1"/>
    <property type="molecule type" value="Genomic_DNA"/>
</dbReference>
<dbReference type="AlphaFoldDB" id="A0A1T4X705"/>
<dbReference type="RefSeq" id="WP_078784405.1">
    <property type="nucleotide sequence ID" value="NZ_FUYF01000006.1"/>
</dbReference>
<evidence type="ECO:0000313" key="2">
    <source>
        <dbReference type="EMBL" id="SKA84888.1"/>
    </source>
</evidence>
<dbReference type="GeneID" id="93337936"/>
<sequence length="151" mass="16097">MKHLSRLAACLLVLTAQGAAAGSARLTLSTSTFDLTRRDSPAACKTGLPNDSGMLAARKSPFCLGLPCAYRTVAEEYVPGQCGYRYDAVGGLSWGIPYCVGVMALGWQVAPALTNEEMLQTLLDTAAPNADGLRIIDPVHFIETLEREYAS</sequence>
<protein>
    <submittedName>
        <fullName evidence="2">Uncharacterized protein</fullName>
    </submittedName>
</protein>
<keyword evidence="3" id="KW-1185">Reference proteome</keyword>
<dbReference type="OrthoDB" id="9798386at2"/>